<dbReference type="OrthoDB" id="9793692at2"/>
<name>A0A317PQF7_9HYPH</name>
<accession>A0A317PQF7</accession>
<dbReference type="EMBL" id="QGTR01000001">
    <property type="protein sequence ID" value="PWW03693.1"/>
    <property type="molecule type" value="Genomic_DNA"/>
</dbReference>
<proteinExistence type="predicted"/>
<evidence type="ECO:0000313" key="2">
    <source>
        <dbReference type="Proteomes" id="UP000246352"/>
    </source>
</evidence>
<dbReference type="RefSeq" id="WP_110030216.1">
    <property type="nucleotide sequence ID" value="NZ_QGTR01000001.1"/>
</dbReference>
<evidence type="ECO:0000313" key="1">
    <source>
        <dbReference type="EMBL" id="PWW03693.1"/>
    </source>
</evidence>
<reference evidence="1 2" key="1">
    <citation type="submission" date="2018-05" db="EMBL/GenBank/DDBJ databases">
        <title>Genomic Encyclopedia of Type Strains, Phase IV (KMG-IV): sequencing the most valuable type-strain genomes for metagenomic binning, comparative biology and taxonomic classification.</title>
        <authorList>
            <person name="Goeker M."/>
        </authorList>
    </citation>
    <scope>NUCLEOTIDE SEQUENCE [LARGE SCALE GENOMIC DNA]</scope>
    <source>
        <strain evidence="1 2">DSM 16791</strain>
    </source>
</reference>
<sequence length="96" mass="10670">MQDLYAETVSAINFNNGMVRLLLVDQDPAALAEKGADAGEVKPRLKQQLIMPLPGFLYMLSVIRGLMEEPKMQQIIEKYIELGLINRKPDDADGPA</sequence>
<keyword evidence="2" id="KW-1185">Reference proteome</keyword>
<protein>
    <submittedName>
        <fullName evidence="1">Uncharacterized protein</fullName>
    </submittedName>
</protein>
<comment type="caution">
    <text evidence="1">The sequence shown here is derived from an EMBL/GenBank/DDBJ whole genome shotgun (WGS) entry which is preliminary data.</text>
</comment>
<gene>
    <name evidence="1" type="ORF">DFR52_101379</name>
</gene>
<dbReference type="Proteomes" id="UP000246352">
    <property type="component" value="Unassembled WGS sequence"/>
</dbReference>
<dbReference type="AlphaFoldDB" id="A0A317PQF7"/>
<organism evidence="1 2">
    <name type="scientific">Hoeflea marina</name>
    <dbReference type="NCBI Taxonomy" id="274592"/>
    <lineage>
        <taxon>Bacteria</taxon>
        <taxon>Pseudomonadati</taxon>
        <taxon>Pseudomonadota</taxon>
        <taxon>Alphaproteobacteria</taxon>
        <taxon>Hyphomicrobiales</taxon>
        <taxon>Rhizobiaceae</taxon>
        <taxon>Hoeflea</taxon>
    </lineage>
</organism>